<dbReference type="Proteomes" id="UP000054018">
    <property type="component" value="Unassembled WGS sequence"/>
</dbReference>
<reference evidence="1 2" key="1">
    <citation type="submission" date="2014-04" db="EMBL/GenBank/DDBJ databases">
        <authorList>
            <consortium name="DOE Joint Genome Institute"/>
            <person name="Kuo A."/>
            <person name="Kohler A."/>
            <person name="Costa M.D."/>
            <person name="Nagy L.G."/>
            <person name="Floudas D."/>
            <person name="Copeland A."/>
            <person name="Barry K.W."/>
            <person name="Cichocki N."/>
            <person name="Veneault-Fourrey C."/>
            <person name="LaButti K."/>
            <person name="Lindquist E.A."/>
            <person name="Lipzen A."/>
            <person name="Lundell T."/>
            <person name="Morin E."/>
            <person name="Murat C."/>
            <person name="Sun H."/>
            <person name="Tunlid A."/>
            <person name="Henrissat B."/>
            <person name="Grigoriev I.V."/>
            <person name="Hibbett D.S."/>
            <person name="Martin F."/>
            <person name="Nordberg H.P."/>
            <person name="Cantor M.N."/>
            <person name="Hua S.X."/>
        </authorList>
    </citation>
    <scope>NUCLEOTIDE SEQUENCE [LARGE SCALE GENOMIC DNA]</scope>
    <source>
        <strain evidence="1 2">441</strain>
    </source>
</reference>
<gene>
    <name evidence="1" type="ORF">PISMIDRAFT_78304</name>
</gene>
<dbReference type="STRING" id="765257.A0A0C9YAD4"/>
<dbReference type="Pfam" id="PF20414">
    <property type="entry name" value="DUF6698"/>
    <property type="match status" value="1"/>
</dbReference>
<reference evidence="2" key="2">
    <citation type="submission" date="2015-01" db="EMBL/GenBank/DDBJ databases">
        <title>Evolutionary Origins and Diversification of the Mycorrhizal Mutualists.</title>
        <authorList>
            <consortium name="DOE Joint Genome Institute"/>
            <consortium name="Mycorrhizal Genomics Consortium"/>
            <person name="Kohler A."/>
            <person name="Kuo A."/>
            <person name="Nagy L.G."/>
            <person name="Floudas D."/>
            <person name="Copeland A."/>
            <person name="Barry K.W."/>
            <person name="Cichocki N."/>
            <person name="Veneault-Fourrey C."/>
            <person name="LaButti K."/>
            <person name="Lindquist E.A."/>
            <person name="Lipzen A."/>
            <person name="Lundell T."/>
            <person name="Morin E."/>
            <person name="Murat C."/>
            <person name="Riley R."/>
            <person name="Ohm R."/>
            <person name="Sun H."/>
            <person name="Tunlid A."/>
            <person name="Henrissat B."/>
            <person name="Grigoriev I.V."/>
            <person name="Hibbett D.S."/>
            <person name="Martin F."/>
        </authorList>
    </citation>
    <scope>NUCLEOTIDE SEQUENCE [LARGE SCALE GENOMIC DNA]</scope>
    <source>
        <strain evidence="2">441</strain>
    </source>
</reference>
<keyword evidence="2" id="KW-1185">Reference proteome</keyword>
<name>A0A0C9YAD4_9AGAM</name>
<feature type="non-terminal residue" evidence="1">
    <location>
        <position position="1"/>
    </location>
</feature>
<dbReference type="OrthoDB" id="3220614at2759"/>
<accession>A0A0C9YAD4</accession>
<feature type="non-terminal residue" evidence="1">
    <location>
        <position position="219"/>
    </location>
</feature>
<evidence type="ECO:0000313" key="2">
    <source>
        <dbReference type="Proteomes" id="UP000054018"/>
    </source>
</evidence>
<organism evidence="1 2">
    <name type="scientific">Pisolithus microcarpus 441</name>
    <dbReference type="NCBI Taxonomy" id="765257"/>
    <lineage>
        <taxon>Eukaryota</taxon>
        <taxon>Fungi</taxon>
        <taxon>Dikarya</taxon>
        <taxon>Basidiomycota</taxon>
        <taxon>Agaricomycotina</taxon>
        <taxon>Agaricomycetes</taxon>
        <taxon>Agaricomycetidae</taxon>
        <taxon>Boletales</taxon>
        <taxon>Sclerodermatineae</taxon>
        <taxon>Pisolithaceae</taxon>
        <taxon>Pisolithus</taxon>
    </lineage>
</organism>
<dbReference type="EMBL" id="KN834339">
    <property type="protein sequence ID" value="KIK10969.1"/>
    <property type="molecule type" value="Genomic_DNA"/>
</dbReference>
<proteinExistence type="predicted"/>
<dbReference type="HOGENOM" id="CLU_035918_6_0_1"/>
<protein>
    <submittedName>
        <fullName evidence="1">Unplaced genomic scaffold scaffold_655, whole genome shotgun sequence</fullName>
    </submittedName>
</protein>
<evidence type="ECO:0000313" key="1">
    <source>
        <dbReference type="EMBL" id="KIK10969.1"/>
    </source>
</evidence>
<dbReference type="InterPro" id="IPR046521">
    <property type="entry name" value="DUF6698"/>
</dbReference>
<dbReference type="AlphaFoldDB" id="A0A0C9YAD4"/>
<sequence length="219" mass="24586">RSVQDPLVHHSHHFGRVIHAFCNVQMLLTNGMTLMVEVEERGLETLTQEERKEYSVFQELLKIIPNLEDCIMSSSEQDVIAMAELIQKGTSAARSDDTKSMKATIIDWITPKGQALIPHIPRNAKTGRGFHHERTTRALLCPAGYEWANSETKAKLRSGQLQVTGDQWPLFLYADYSYDAEDPWNGLLCSSLLVSAYRHIFTSPSSVNQVPKAMQSGNA</sequence>